<dbReference type="OrthoDB" id="940913at2"/>
<dbReference type="STRING" id="89524.SAMN05444370_103314"/>
<dbReference type="RefSeq" id="WP_093250846.1">
    <property type="nucleotide sequence ID" value="NZ_FNQM01000003.1"/>
</dbReference>
<dbReference type="InterPro" id="IPR025333">
    <property type="entry name" value="DUF4239"/>
</dbReference>
<feature type="transmembrane region" description="Helical" evidence="1">
    <location>
        <begin position="216"/>
        <end position="236"/>
    </location>
</feature>
<proteinExistence type="predicted"/>
<reference evidence="2 3" key="1">
    <citation type="submission" date="2016-10" db="EMBL/GenBank/DDBJ databases">
        <authorList>
            <person name="de Groot N.N."/>
        </authorList>
    </citation>
    <scope>NUCLEOTIDE SEQUENCE [LARGE SCALE GENOMIC DNA]</scope>
    <source>
        <strain evidence="2 3">DSM 15345</strain>
    </source>
</reference>
<dbReference type="EMBL" id="FNQM01000003">
    <property type="protein sequence ID" value="SEA16796.1"/>
    <property type="molecule type" value="Genomic_DNA"/>
</dbReference>
<dbReference type="Pfam" id="PF14023">
    <property type="entry name" value="Bestrophin-like"/>
    <property type="match status" value="1"/>
</dbReference>
<evidence type="ECO:0000313" key="2">
    <source>
        <dbReference type="EMBL" id="SEA16796.1"/>
    </source>
</evidence>
<evidence type="ECO:0000256" key="1">
    <source>
        <dbReference type="SAM" id="Phobius"/>
    </source>
</evidence>
<gene>
    <name evidence="2" type="ORF">SAMN05444370_103314</name>
</gene>
<evidence type="ECO:0008006" key="4">
    <source>
        <dbReference type="Google" id="ProtNLM"/>
    </source>
</evidence>
<accession>A0A1H3YZ94</accession>
<name>A0A1H3YZ94_9RHOB</name>
<keyword evidence="1" id="KW-0472">Membrane</keyword>
<keyword evidence="1" id="KW-1133">Transmembrane helix</keyword>
<protein>
    <recommendedName>
        <fullName evidence="4">DUF4239 domain-containing protein</fullName>
    </recommendedName>
</protein>
<organism evidence="2 3">
    <name type="scientific">Rubrimonas cliftonensis</name>
    <dbReference type="NCBI Taxonomy" id="89524"/>
    <lineage>
        <taxon>Bacteria</taxon>
        <taxon>Pseudomonadati</taxon>
        <taxon>Pseudomonadota</taxon>
        <taxon>Alphaproteobacteria</taxon>
        <taxon>Rhodobacterales</taxon>
        <taxon>Paracoccaceae</taxon>
        <taxon>Rubrimonas</taxon>
    </lineage>
</organism>
<feature type="transmembrane region" description="Helical" evidence="1">
    <location>
        <begin position="12"/>
        <end position="32"/>
    </location>
</feature>
<keyword evidence="1" id="KW-0812">Transmembrane</keyword>
<evidence type="ECO:0000313" key="3">
    <source>
        <dbReference type="Proteomes" id="UP000198703"/>
    </source>
</evidence>
<keyword evidence="3" id="KW-1185">Reference proteome</keyword>
<dbReference type="AlphaFoldDB" id="A0A1H3YZ94"/>
<sequence length="266" mass="29107">MPEFLKELPQADLALLCVAATVGVTWLGVLLVKPFLRLLVGGEANVNATIGFATSVFSLFYGLLVGLLAVAAYQNAEAVERAAFNEAASVSSLYADAASYPDPMRSELREMLRDYVLYTILKDWPAHRRGEILLGGSHRADAMRQRLAGFSPETPSQDILHRQVTQVFHEFSRARDARLGGVLTRIPAVLWYAVIAGAAVNIAFLIMLKIRPAPHLVLGGLVSFFLGVMLFVIIALDDPLRGDGGLRPEAMSALWETRMVFDEPQV</sequence>
<dbReference type="Proteomes" id="UP000198703">
    <property type="component" value="Unassembled WGS sequence"/>
</dbReference>
<feature type="transmembrane region" description="Helical" evidence="1">
    <location>
        <begin position="52"/>
        <end position="73"/>
    </location>
</feature>
<feature type="transmembrane region" description="Helical" evidence="1">
    <location>
        <begin position="188"/>
        <end position="210"/>
    </location>
</feature>